<dbReference type="InterPro" id="IPR026250">
    <property type="entry name" value="ITPRIP-like"/>
</dbReference>
<reference evidence="9" key="2">
    <citation type="submission" date="2025-08" db="UniProtKB">
        <authorList>
            <consortium name="Ensembl"/>
        </authorList>
    </citation>
    <scope>IDENTIFICATION</scope>
</reference>
<keyword evidence="6" id="KW-0175">Coiled coil</keyword>
<reference evidence="9" key="3">
    <citation type="submission" date="2025-09" db="UniProtKB">
        <authorList>
            <consortium name="Ensembl"/>
        </authorList>
    </citation>
    <scope>IDENTIFICATION</scope>
</reference>
<evidence type="ECO:0000313" key="10">
    <source>
        <dbReference type="Proteomes" id="UP000472267"/>
    </source>
</evidence>
<proteinExistence type="predicted"/>
<evidence type="ECO:0000256" key="3">
    <source>
        <dbReference type="ARBA" id="ARBA00004494"/>
    </source>
</evidence>
<dbReference type="Proteomes" id="UP000472267">
    <property type="component" value="Chromosome 6"/>
</dbReference>
<keyword evidence="10" id="KW-1185">Reference proteome</keyword>
<evidence type="ECO:0000256" key="8">
    <source>
        <dbReference type="ARBA" id="ARBA00023242"/>
    </source>
</evidence>
<comment type="subcellular location">
    <subcellularLocation>
        <location evidence="2">Cell membrane</location>
        <topology evidence="2">Single-pass type I membrane protein</topology>
    </subcellularLocation>
    <subcellularLocation>
        <location evidence="3">Nucleus outer membrane</location>
        <topology evidence="3">Single-pass type I membrane protein</topology>
    </subcellularLocation>
</comment>
<comment type="function">
    <text evidence="1">Enhances Ca(2+)-mediated inhibition of inositol 1,4,5-triphosphate receptor (ITPR) Ca(2+) release.</text>
</comment>
<dbReference type="Gene3D" id="1.10.1410.40">
    <property type="match status" value="1"/>
</dbReference>
<sequence length="459" mass="52085">TKSKCIYFAYFNLVDDARNSAAGVYGGSESHPVPEGRAWSPGLGLYHGDLQNNQKNFPALCTVADVTLPDSNSLQNFHTKCSQTASEKKWEGEFLDGFADDLLEAMRSINVKRGGMVIGDFQRINRREIIVPFTPPEPYSFQCFLSNNQTSYSSQMQACGQIKVVEKIRNQNGCPCQSSNADDMVCLLHGDNEKVKTQTVDACDGPFCHERTPFLSKSHISRWFQSTIKLAWGLISHKYQFELSFCSIDVLTIRFRSGKKISFKMKPVVKSNEAHFSITPWPSNDPDSLWTLSLTTYEEQLLQHFSKQLPENSCHLEVLEIALFLHRRQKALTGSSALKEFHFKTALLHLLLSKDPAQWKPNDIVSRLRDLFRVIETSLENKVLNHPLVGNPSTAIELPAEFTKAKPVNLFHPLVVHECMHRNAAAHFQEMLRNTRLIIDDYTSESTQNDPHEATLRRL</sequence>
<keyword evidence="5" id="KW-0472">Membrane</keyword>
<dbReference type="InParanoid" id="A0A672GNY7"/>
<dbReference type="PANTHER" id="PTHR10656">
    <property type="entry name" value="CELL FATE DETERMINING PROTEIN MAB21-RELATED"/>
    <property type="match status" value="1"/>
</dbReference>
<dbReference type="PRINTS" id="PR02107">
    <property type="entry name" value="INOS145TPRIP"/>
</dbReference>
<evidence type="ECO:0000256" key="6">
    <source>
        <dbReference type="ARBA" id="ARBA00023054"/>
    </source>
</evidence>
<dbReference type="GO" id="GO:0005886">
    <property type="term" value="C:plasma membrane"/>
    <property type="evidence" value="ECO:0007669"/>
    <property type="project" value="UniProtKB-SubCell"/>
</dbReference>
<evidence type="ECO:0000256" key="2">
    <source>
        <dbReference type="ARBA" id="ARBA00004251"/>
    </source>
</evidence>
<organism evidence="9 10">
    <name type="scientific">Salarias fasciatus</name>
    <name type="common">Jewelled blenny</name>
    <name type="synonym">Blennius fasciatus</name>
    <dbReference type="NCBI Taxonomy" id="181472"/>
    <lineage>
        <taxon>Eukaryota</taxon>
        <taxon>Metazoa</taxon>
        <taxon>Chordata</taxon>
        <taxon>Craniata</taxon>
        <taxon>Vertebrata</taxon>
        <taxon>Euteleostomi</taxon>
        <taxon>Actinopterygii</taxon>
        <taxon>Neopterygii</taxon>
        <taxon>Teleostei</taxon>
        <taxon>Neoteleostei</taxon>
        <taxon>Acanthomorphata</taxon>
        <taxon>Ovalentaria</taxon>
        <taxon>Blenniimorphae</taxon>
        <taxon>Blenniiformes</taxon>
        <taxon>Blennioidei</taxon>
        <taxon>Blenniidae</taxon>
        <taxon>Salariinae</taxon>
        <taxon>Salarias</taxon>
    </lineage>
</organism>
<keyword evidence="5" id="KW-1003">Cell membrane</keyword>
<dbReference type="SMART" id="SM01265">
    <property type="entry name" value="Mab-21"/>
    <property type="match status" value="1"/>
</dbReference>
<evidence type="ECO:0000256" key="5">
    <source>
        <dbReference type="ARBA" id="ARBA00022475"/>
    </source>
</evidence>
<evidence type="ECO:0000256" key="1">
    <source>
        <dbReference type="ARBA" id="ARBA00003856"/>
    </source>
</evidence>
<dbReference type="PANTHER" id="PTHR10656:SF8">
    <property type="entry name" value="INOSITOL 1,4,5-TRISPHOSPHATE RECEPTOR-INTERACTING PROTEIN"/>
    <property type="match status" value="1"/>
</dbReference>
<keyword evidence="8" id="KW-0539">Nucleus</keyword>
<evidence type="ECO:0000313" key="9">
    <source>
        <dbReference type="Ensembl" id="ENSSFAP00005018680.1"/>
    </source>
</evidence>
<dbReference type="OMA" id="DYLWYIW"/>
<dbReference type="GO" id="GO:0005640">
    <property type="term" value="C:nuclear outer membrane"/>
    <property type="evidence" value="ECO:0007669"/>
    <property type="project" value="UniProtKB-SubCell"/>
</dbReference>
<protein>
    <recommendedName>
        <fullName evidence="4">Inositol 1,4,5-trisphosphate receptor-interacting protein</fullName>
    </recommendedName>
</protein>
<dbReference type="InterPro" id="IPR024810">
    <property type="entry name" value="MAB21L/cGLR"/>
</dbReference>
<dbReference type="Ensembl" id="ENSSFAT00005019412.1">
    <property type="protein sequence ID" value="ENSSFAP00005018680.1"/>
    <property type="gene ID" value="ENSSFAG00005009827.1"/>
</dbReference>
<evidence type="ECO:0000256" key="7">
    <source>
        <dbReference type="ARBA" id="ARBA00023180"/>
    </source>
</evidence>
<dbReference type="AlphaFoldDB" id="A0A672GNY7"/>
<evidence type="ECO:0000256" key="4">
    <source>
        <dbReference type="ARBA" id="ARBA00019443"/>
    </source>
</evidence>
<name>A0A672GNY7_SALFA</name>
<keyword evidence="7" id="KW-0325">Glycoprotein</keyword>
<reference evidence="9" key="1">
    <citation type="submission" date="2019-06" db="EMBL/GenBank/DDBJ databases">
        <authorList>
            <consortium name="Wellcome Sanger Institute Data Sharing"/>
        </authorList>
    </citation>
    <scope>NUCLEOTIDE SEQUENCE [LARGE SCALE GENOMIC DNA]</scope>
</reference>
<accession>A0A672GNY7</accession>